<dbReference type="InterPro" id="IPR016024">
    <property type="entry name" value="ARM-type_fold"/>
</dbReference>
<feature type="region of interest" description="Disordered" evidence="1">
    <location>
        <begin position="182"/>
        <end position="206"/>
    </location>
</feature>
<evidence type="ECO:0000256" key="1">
    <source>
        <dbReference type="SAM" id="MobiDB-lite"/>
    </source>
</evidence>
<dbReference type="Gene3D" id="1.25.40.290">
    <property type="entry name" value="ARM repeat domains"/>
    <property type="match status" value="1"/>
</dbReference>
<evidence type="ECO:0000313" key="2">
    <source>
        <dbReference type="EMBL" id="WQD38977.1"/>
    </source>
</evidence>
<dbReference type="RefSeq" id="WP_327138720.1">
    <property type="nucleotide sequence ID" value="NZ_CP139960.1"/>
</dbReference>
<sequence>MPISAARVKRNEKEPGRQRIFQPLYSGKSIAEPSKLANLVEWPAVDQRMLLQYLLMENKQLSYLAPIVKAIDQLKKQTVNTINEVIGNGILEKCQKKSDHEFFPTIATHKADVVRCWATYTIGHNAALPLKSNSDPSRYVLDSVGNWLNDASKSKPDLYSNFVSAGKKRAPTRQRHTLLRKPSRPLINNDPSSSHLETPEKGIKFF</sequence>
<dbReference type="EMBL" id="CP139960">
    <property type="protein sequence ID" value="WQD38977.1"/>
    <property type="molecule type" value="Genomic_DNA"/>
</dbReference>
<dbReference type="SUPFAM" id="SSF48371">
    <property type="entry name" value="ARM repeat"/>
    <property type="match status" value="1"/>
</dbReference>
<gene>
    <name evidence="2" type="ORF">U0035_02305</name>
</gene>
<organism evidence="2 3">
    <name type="scientific">Niabella yanshanensis</name>
    <dbReference type="NCBI Taxonomy" id="577386"/>
    <lineage>
        <taxon>Bacteria</taxon>
        <taxon>Pseudomonadati</taxon>
        <taxon>Bacteroidota</taxon>
        <taxon>Chitinophagia</taxon>
        <taxon>Chitinophagales</taxon>
        <taxon>Chitinophagaceae</taxon>
        <taxon>Niabella</taxon>
    </lineage>
</organism>
<evidence type="ECO:0000313" key="3">
    <source>
        <dbReference type="Proteomes" id="UP001325680"/>
    </source>
</evidence>
<accession>A0ABZ0W6V0</accession>
<name>A0ABZ0W6V0_9BACT</name>
<reference evidence="2 3" key="1">
    <citation type="submission" date="2023-12" db="EMBL/GenBank/DDBJ databases">
        <title>Genome sequencing and assembly of bacterial species from a model synthetic community.</title>
        <authorList>
            <person name="Hogle S.L."/>
        </authorList>
    </citation>
    <scope>NUCLEOTIDE SEQUENCE [LARGE SCALE GENOMIC DNA]</scope>
    <source>
        <strain evidence="2 3">HAMBI_3031</strain>
    </source>
</reference>
<keyword evidence="3" id="KW-1185">Reference proteome</keyword>
<dbReference type="Proteomes" id="UP001325680">
    <property type="component" value="Chromosome"/>
</dbReference>
<feature type="compositionally biased region" description="Basic and acidic residues" evidence="1">
    <location>
        <begin position="197"/>
        <end position="206"/>
    </location>
</feature>
<protein>
    <submittedName>
        <fullName evidence="2">Uncharacterized protein</fullName>
    </submittedName>
</protein>
<proteinExistence type="predicted"/>